<dbReference type="Proteomes" id="UP000662466">
    <property type="component" value="Unassembled WGS sequence"/>
</dbReference>
<feature type="compositionally biased region" description="Low complexity" evidence="2">
    <location>
        <begin position="49"/>
        <end position="63"/>
    </location>
</feature>
<protein>
    <recommendedName>
        <fullName evidence="4">FHA domain-containing protein</fullName>
    </recommendedName>
</protein>
<feature type="compositionally biased region" description="Low complexity" evidence="2">
    <location>
        <begin position="335"/>
        <end position="349"/>
    </location>
</feature>
<evidence type="ECO:0000256" key="3">
    <source>
        <dbReference type="SAM" id="Phobius"/>
    </source>
</evidence>
<feature type="region of interest" description="Disordered" evidence="2">
    <location>
        <begin position="556"/>
        <end position="588"/>
    </location>
</feature>
<name>A0A8H6UUB5_9EURO</name>
<dbReference type="FunFam" id="2.60.200.20:FF:000127">
    <property type="entry name" value="Uncharacterized protein C3H7.13"/>
    <property type="match status" value="1"/>
</dbReference>
<dbReference type="InterPro" id="IPR008984">
    <property type="entry name" value="SMAD_FHA_dom_sf"/>
</dbReference>
<proteinExistence type="predicted"/>
<evidence type="ECO:0000313" key="6">
    <source>
        <dbReference type="Proteomes" id="UP000662466"/>
    </source>
</evidence>
<feature type="compositionally biased region" description="Polar residues" evidence="2">
    <location>
        <begin position="94"/>
        <end position="108"/>
    </location>
</feature>
<feature type="compositionally biased region" description="Pro residues" evidence="2">
    <location>
        <begin position="438"/>
        <end position="448"/>
    </location>
</feature>
<evidence type="ECO:0000313" key="5">
    <source>
        <dbReference type="EMBL" id="KAF7166240.1"/>
    </source>
</evidence>
<feature type="compositionally biased region" description="Basic and acidic residues" evidence="2">
    <location>
        <begin position="400"/>
        <end position="411"/>
    </location>
</feature>
<dbReference type="SUPFAM" id="SSF49879">
    <property type="entry name" value="SMAD/FHA domain"/>
    <property type="match status" value="1"/>
</dbReference>
<dbReference type="Pfam" id="PF00498">
    <property type="entry name" value="FHA"/>
    <property type="match status" value="1"/>
</dbReference>
<dbReference type="EMBL" id="JACBAF010002147">
    <property type="protein sequence ID" value="KAF7166240.1"/>
    <property type="molecule type" value="Genomic_DNA"/>
</dbReference>
<dbReference type="CDD" id="cd22679">
    <property type="entry name" value="FHA_SLMAP"/>
    <property type="match status" value="1"/>
</dbReference>
<dbReference type="AlphaFoldDB" id="A0A8H6UUB5"/>
<evidence type="ECO:0000259" key="4">
    <source>
        <dbReference type="PROSITE" id="PS50006"/>
    </source>
</evidence>
<keyword evidence="1" id="KW-0175">Coiled coil</keyword>
<keyword evidence="3" id="KW-0472">Membrane</keyword>
<feature type="compositionally biased region" description="Basic and acidic residues" evidence="2">
    <location>
        <begin position="559"/>
        <end position="568"/>
    </location>
</feature>
<feature type="region of interest" description="Disordered" evidence="2">
    <location>
        <begin position="400"/>
        <end position="489"/>
    </location>
</feature>
<dbReference type="InterPro" id="IPR051176">
    <property type="entry name" value="Cent_Immune-Sig_Mod"/>
</dbReference>
<organism evidence="5 6">
    <name type="scientific">Aspergillus hiratsukae</name>
    <dbReference type="NCBI Taxonomy" id="1194566"/>
    <lineage>
        <taxon>Eukaryota</taxon>
        <taxon>Fungi</taxon>
        <taxon>Dikarya</taxon>
        <taxon>Ascomycota</taxon>
        <taxon>Pezizomycotina</taxon>
        <taxon>Eurotiomycetes</taxon>
        <taxon>Eurotiomycetidae</taxon>
        <taxon>Eurotiales</taxon>
        <taxon>Aspergillaceae</taxon>
        <taxon>Aspergillus</taxon>
        <taxon>Aspergillus subgen. Fumigati</taxon>
    </lineage>
</organism>
<feature type="compositionally biased region" description="Polar residues" evidence="2">
    <location>
        <begin position="476"/>
        <end position="489"/>
    </location>
</feature>
<dbReference type="PROSITE" id="PS50006">
    <property type="entry name" value="FHA_DOMAIN"/>
    <property type="match status" value="1"/>
</dbReference>
<dbReference type="PANTHER" id="PTHR15715">
    <property type="entry name" value="CENTROSOMAL PROTEIN OF 170 KDA"/>
    <property type="match status" value="1"/>
</dbReference>
<comment type="caution">
    <text evidence="5">The sequence shown here is derived from an EMBL/GenBank/DDBJ whole genome shotgun (WGS) entry which is preliminary data.</text>
</comment>
<dbReference type="Gene3D" id="2.60.200.20">
    <property type="match status" value="1"/>
</dbReference>
<dbReference type="GO" id="GO:0005737">
    <property type="term" value="C:cytoplasm"/>
    <property type="evidence" value="ECO:0007669"/>
    <property type="project" value="TreeGrafter"/>
</dbReference>
<evidence type="ECO:0000256" key="2">
    <source>
        <dbReference type="SAM" id="MobiDB-lite"/>
    </source>
</evidence>
<feature type="domain" description="FHA" evidence="4">
    <location>
        <begin position="188"/>
        <end position="245"/>
    </location>
</feature>
<keyword evidence="3" id="KW-1133">Transmembrane helix</keyword>
<feature type="coiled-coil region" evidence="1">
    <location>
        <begin position="496"/>
        <end position="544"/>
    </location>
</feature>
<keyword evidence="3" id="KW-0812">Transmembrane</keyword>
<feature type="compositionally biased region" description="Polar residues" evidence="2">
    <location>
        <begin position="64"/>
        <end position="84"/>
    </location>
</feature>
<sequence>MTAVASPPSVQEGPRLGWYDSGKGGQGALNSMNDEVSRMFMPRKTIQRSNSSSSLGSNSSTSTVVAGSQNAHAVQSNNAESGTWSSKKKSSRSIWPSTKSEPATGVSTTRTQVMPAFSSGPGAASAMSALHQPSSIVPSQHMLQSSQQNGVRAGSAPSGEPPAILTLLPINGTFEKKQITVPFYPEVLRIGRQTNAKTVPTPVNGFFDSKVLSRQHAEIWADKTGKIWIRDVKSSNGTFVNGQRLSPENRESEPHELRENDTLELGIDIVSEDQKTIVHHKVSAKVEHAGIYGSMPNIFDLTLGDLDPASGNGLLPSPLSQPLSHLRGRSGSTMSNRSSQSAASSQLNALQQQRQMNYWNSPISIEQIVKRLTSEMKQAKQQAQDLRQTDEFLTSLMKPGHQEKEKAKHSPPDSGVSRQVNGRPKMPRVDSFSRFSDPPAPPPQQPLPEKPDAPPRTGADAFSPLKRSDTEKPKLASNNSPVSRESSQILSLIEALSSAKRELDSQGARVKELETLLLQERNARESAEEKARSLELQAKGIDQKSLEPGMVALPNDVAISEKHAHEQPADAVPPSSDSDKSSTSETLADTQAYHLQLRLEMMMEEMEEMKKQVAMFRHRAERAESETVEARKSLAEMIETLRRERAEKREIGNEPAAQEIAITRENSATDDATPVAGGEVENQAHSIATSSSSYTNVNGSGTAFAKQPLKHDVLEQTSPYASMLGVVLLGVGLMAYLNGWQKMDK</sequence>
<feature type="region of interest" description="Disordered" evidence="2">
    <location>
        <begin position="1"/>
        <end position="108"/>
    </location>
</feature>
<accession>A0A8H6UUB5</accession>
<dbReference type="SMART" id="SM00240">
    <property type="entry name" value="FHA"/>
    <property type="match status" value="1"/>
</dbReference>
<evidence type="ECO:0000256" key="1">
    <source>
        <dbReference type="SAM" id="Coils"/>
    </source>
</evidence>
<reference evidence="5" key="1">
    <citation type="submission" date="2020-06" db="EMBL/GenBank/DDBJ databases">
        <title>Draft genome sequences of strains closely related to Aspergillus parafelis and Aspergillus hiratsukae.</title>
        <authorList>
            <person name="Dos Santos R.A.C."/>
            <person name="Rivero-Menendez O."/>
            <person name="Steenwyk J.L."/>
            <person name="Mead M.E."/>
            <person name="Goldman G.H."/>
            <person name="Alastruey-Izquierdo A."/>
            <person name="Rokas A."/>
        </authorList>
    </citation>
    <scope>NUCLEOTIDE SEQUENCE</scope>
    <source>
        <strain evidence="5">CNM-CM6106</strain>
    </source>
</reference>
<gene>
    <name evidence="5" type="ORF">CNMCM6106_002136</name>
</gene>
<dbReference type="InterPro" id="IPR000253">
    <property type="entry name" value="FHA_dom"/>
</dbReference>
<feature type="transmembrane region" description="Helical" evidence="3">
    <location>
        <begin position="720"/>
        <end position="739"/>
    </location>
</feature>
<dbReference type="PANTHER" id="PTHR15715:SF46">
    <property type="entry name" value="TO VACUOLE TARGETING VPS64, PUTATIVE (AFU_ORTHOLOGUE AFUA_2G02420)-RELATED"/>
    <property type="match status" value="1"/>
</dbReference>
<feature type="coiled-coil region" evidence="1">
    <location>
        <begin position="592"/>
        <end position="654"/>
    </location>
</feature>
<feature type="compositionally biased region" description="Low complexity" evidence="2">
    <location>
        <begin position="314"/>
        <end position="325"/>
    </location>
</feature>
<feature type="region of interest" description="Disordered" evidence="2">
    <location>
        <begin position="312"/>
        <end position="349"/>
    </location>
</feature>